<reference evidence="7 8" key="1">
    <citation type="submission" date="2011-01" db="EMBL/GenBank/DDBJ databases">
        <authorList>
            <person name="Weinstock G."/>
            <person name="Sodergren E."/>
            <person name="Clifton S."/>
            <person name="Fulton L."/>
            <person name="Fulton B."/>
            <person name="Courtney L."/>
            <person name="Fronick C."/>
            <person name="Harrison M."/>
            <person name="Strong C."/>
            <person name="Farmer C."/>
            <person name="Delahaunty K."/>
            <person name="Markovic C."/>
            <person name="Hall O."/>
            <person name="Minx P."/>
            <person name="Tomlinson C."/>
            <person name="Mitreva M."/>
            <person name="Hou S."/>
            <person name="Chen J."/>
            <person name="Wollam A."/>
            <person name="Pepin K.H."/>
            <person name="Johnson M."/>
            <person name="Bhonagiri V."/>
            <person name="Zhang X."/>
            <person name="Suruliraj S."/>
            <person name="Warren W."/>
            <person name="Chinwalla A."/>
            <person name="Mardis E.R."/>
            <person name="Wilson R.K."/>
        </authorList>
    </citation>
    <scope>NUCLEOTIDE SEQUENCE [LARGE SCALE GENOMIC DNA]</scope>
    <source>
        <strain evidence="8">DSM 22608 / JCM 16073 / KCTC 15190 / YIT 12066</strain>
    </source>
</reference>
<dbReference type="Pfam" id="PF13609">
    <property type="entry name" value="Porin_4"/>
    <property type="match status" value="1"/>
</dbReference>
<comment type="similarity">
    <text evidence="2">Belongs to the Gram-negative porin family.</text>
</comment>
<comment type="subcellular location">
    <subcellularLocation>
        <location evidence="1">Cell outer membrane</location>
        <topology evidence="1">Multi-pass membrane protein</topology>
    </subcellularLocation>
</comment>
<dbReference type="InterPro" id="IPR050298">
    <property type="entry name" value="Gram-neg_bact_OMP"/>
</dbReference>
<dbReference type="HOGENOM" id="CLU_058202_1_2_6"/>
<feature type="chain" id="PRO_5003227051" evidence="5">
    <location>
        <begin position="24"/>
        <end position="388"/>
    </location>
</feature>
<dbReference type="InterPro" id="IPR001897">
    <property type="entry name" value="Porin_gammaproteobac"/>
</dbReference>
<dbReference type="CDD" id="cd00342">
    <property type="entry name" value="gram_neg_porins"/>
    <property type="match status" value="1"/>
</dbReference>
<dbReference type="EMBL" id="AEVO01000016">
    <property type="protein sequence ID" value="EFY07770.1"/>
    <property type="molecule type" value="Genomic_DNA"/>
</dbReference>
<comment type="caution">
    <text evidence="7">The sequence shown here is derived from an EMBL/GenBank/DDBJ whole genome shotgun (WGS) entry which is preliminary data.</text>
</comment>
<dbReference type="eggNOG" id="COG3203">
    <property type="taxonomic scope" value="Bacteria"/>
</dbReference>
<evidence type="ECO:0000256" key="2">
    <source>
        <dbReference type="ARBA" id="ARBA00007539"/>
    </source>
</evidence>
<dbReference type="InterPro" id="IPR023614">
    <property type="entry name" value="Porin_dom_sf"/>
</dbReference>
<dbReference type="PANTHER" id="PTHR34501">
    <property type="entry name" value="PROTEIN YDDL-RELATED"/>
    <property type="match status" value="1"/>
</dbReference>
<dbReference type="SUPFAM" id="SSF56935">
    <property type="entry name" value="Porins"/>
    <property type="match status" value="1"/>
</dbReference>
<keyword evidence="4" id="KW-0472">Membrane</keyword>
<dbReference type="RefSeq" id="WP_009142625.1">
    <property type="nucleotide sequence ID" value="NZ_GL830954.1"/>
</dbReference>
<evidence type="ECO:0000256" key="3">
    <source>
        <dbReference type="ARBA" id="ARBA00022729"/>
    </source>
</evidence>
<keyword evidence="8" id="KW-1185">Reference proteome</keyword>
<gene>
    <name evidence="7" type="ORF">HMPREF9444_00402</name>
</gene>
<evidence type="ECO:0000313" key="7">
    <source>
        <dbReference type="EMBL" id="EFY07770.1"/>
    </source>
</evidence>
<dbReference type="STRING" id="762983.HMPREF9444_00402"/>
<proteinExistence type="inferred from homology"/>
<dbReference type="Proteomes" id="UP000018458">
    <property type="component" value="Unassembled WGS sequence"/>
</dbReference>
<dbReference type="GO" id="GO:0034220">
    <property type="term" value="P:monoatomic ion transmembrane transport"/>
    <property type="evidence" value="ECO:0007669"/>
    <property type="project" value="InterPro"/>
</dbReference>
<accession>E8LI87</accession>
<evidence type="ECO:0000256" key="1">
    <source>
        <dbReference type="ARBA" id="ARBA00004571"/>
    </source>
</evidence>
<evidence type="ECO:0000256" key="5">
    <source>
        <dbReference type="SAM" id="SignalP"/>
    </source>
</evidence>
<dbReference type="OrthoDB" id="784582at2"/>
<evidence type="ECO:0000259" key="6">
    <source>
        <dbReference type="Pfam" id="PF13609"/>
    </source>
</evidence>
<dbReference type="InterPro" id="IPR033900">
    <property type="entry name" value="Gram_neg_porin_domain"/>
</dbReference>
<protein>
    <submittedName>
        <fullName evidence="7">Outer membrane insertion signal domain protein</fullName>
    </submittedName>
</protein>
<dbReference type="AlphaFoldDB" id="E8LI87"/>
<dbReference type="PRINTS" id="PR00183">
    <property type="entry name" value="ECOLIPORIN"/>
</dbReference>
<feature type="domain" description="Porin" evidence="6">
    <location>
        <begin position="11"/>
        <end position="352"/>
    </location>
</feature>
<organism evidence="7 8">
    <name type="scientific">Succinatimonas hippei (strain DSM 22608 / JCM 16073 / KCTC 15190 / YIT 12066)</name>
    <dbReference type="NCBI Taxonomy" id="762983"/>
    <lineage>
        <taxon>Bacteria</taxon>
        <taxon>Pseudomonadati</taxon>
        <taxon>Pseudomonadota</taxon>
        <taxon>Gammaproteobacteria</taxon>
        <taxon>Aeromonadales</taxon>
        <taxon>Succinivibrionaceae</taxon>
        <taxon>Succinatimonas</taxon>
    </lineage>
</organism>
<dbReference type="GO" id="GO:0009279">
    <property type="term" value="C:cell outer membrane"/>
    <property type="evidence" value="ECO:0007669"/>
    <property type="project" value="UniProtKB-SubCell"/>
</dbReference>
<feature type="signal peptide" evidence="5">
    <location>
        <begin position="1"/>
        <end position="23"/>
    </location>
</feature>
<keyword evidence="3 5" id="KW-0732">Signal</keyword>
<dbReference type="Gene3D" id="2.40.160.10">
    <property type="entry name" value="Porin"/>
    <property type="match status" value="1"/>
</dbReference>
<evidence type="ECO:0000313" key="8">
    <source>
        <dbReference type="Proteomes" id="UP000018458"/>
    </source>
</evidence>
<evidence type="ECO:0000256" key="4">
    <source>
        <dbReference type="ARBA" id="ARBA00023136"/>
    </source>
</evidence>
<dbReference type="PANTHER" id="PTHR34501:SF2">
    <property type="entry name" value="OUTER MEMBRANE PORIN F-RELATED"/>
    <property type="match status" value="1"/>
</dbReference>
<dbReference type="GO" id="GO:0015288">
    <property type="term" value="F:porin activity"/>
    <property type="evidence" value="ECO:0007669"/>
    <property type="project" value="InterPro"/>
</dbReference>
<name>E8LI87_SUCHY</name>
<sequence>MKKSLLAMAVAAVAVAATSAASAATVYDKDGTSLAVYGRIQGVVYSQDSGKTGNSYGDTGLQGSGRLGLDMRTQLTDGIAAFAKAEWEMADNGERAGDRKDDHFKSRYLWVGADFGVFGQLKAGKFEDAVKYVLLPTDIFDDFGCNGQLDNDDKRDGMFMYTWSGYGFTANVSYQTAKDAQLVDGAWYGATPIADAKEGKLDINDAYAISVGYQSPDVLFGPIGVRVGYAHTDFQDDAHAPSQFALNTKSYDDYDQFAASLYWGSLNVGPYVGALYQFRDFGMVNSAEDYKVQGAEFVVAYGFENGVSLRAGYNWMNHDADNGADVDAQTIPVIAMYNVTPNFRVWAEARFDAGTDDDKDFVNGKSFKHETGVNFEENVYSVGARYTF</sequence>